<comment type="caution">
    <text evidence="2">The sequence shown here is derived from an EMBL/GenBank/DDBJ whole genome shotgun (WGS) entry which is preliminary data.</text>
</comment>
<dbReference type="EMBL" id="JANYMP010000034">
    <property type="protein sequence ID" value="MCS7483570.1"/>
    <property type="molecule type" value="Genomic_DNA"/>
</dbReference>
<dbReference type="PROSITE" id="PS50075">
    <property type="entry name" value="CARRIER"/>
    <property type="match status" value="1"/>
</dbReference>
<protein>
    <submittedName>
        <fullName evidence="2">Acyl carrier protein</fullName>
    </submittedName>
</protein>
<evidence type="ECO:0000313" key="2">
    <source>
        <dbReference type="EMBL" id="MCS7483570.1"/>
    </source>
</evidence>
<dbReference type="InterPro" id="IPR009081">
    <property type="entry name" value="PP-bd_ACP"/>
</dbReference>
<dbReference type="AlphaFoldDB" id="A0A9X3AKX8"/>
<evidence type="ECO:0000259" key="1">
    <source>
        <dbReference type="PROSITE" id="PS50075"/>
    </source>
</evidence>
<proteinExistence type="predicted"/>
<organism evidence="2 3">
    <name type="scientific">Umezawaea endophytica</name>
    <dbReference type="NCBI Taxonomy" id="1654476"/>
    <lineage>
        <taxon>Bacteria</taxon>
        <taxon>Bacillati</taxon>
        <taxon>Actinomycetota</taxon>
        <taxon>Actinomycetes</taxon>
        <taxon>Pseudonocardiales</taxon>
        <taxon>Pseudonocardiaceae</taxon>
        <taxon>Umezawaea</taxon>
    </lineage>
</organism>
<gene>
    <name evidence="2" type="ORF">NZH93_42590</name>
</gene>
<name>A0A9X3AKX8_9PSEU</name>
<dbReference type="SUPFAM" id="SSF47336">
    <property type="entry name" value="ACP-like"/>
    <property type="match status" value="1"/>
</dbReference>
<keyword evidence="3" id="KW-1185">Reference proteome</keyword>
<dbReference type="Proteomes" id="UP001141259">
    <property type="component" value="Unassembled WGS sequence"/>
</dbReference>
<accession>A0A9X3AKX8</accession>
<dbReference type="RefSeq" id="WP_259629027.1">
    <property type="nucleotide sequence ID" value="NZ_JANYMP010000034.1"/>
</dbReference>
<feature type="domain" description="Carrier" evidence="1">
    <location>
        <begin position="14"/>
        <end position="89"/>
    </location>
</feature>
<dbReference type="Pfam" id="PF00550">
    <property type="entry name" value="PP-binding"/>
    <property type="match status" value="1"/>
</dbReference>
<dbReference type="Gene3D" id="1.10.1200.10">
    <property type="entry name" value="ACP-like"/>
    <property type="match status" value="1"/>
</dbReference>
<sequence>MSTENITTTAAISPEQAERIKRVVCEILEIGEDEVTETSLFIEDHEADSLRAIEILASLEKEFGVVIDQAELPKMVNLRGVHLVTADAAGW</sequence>
<dbReference type="InterPro" id="IPR036736">
    <property type="entry name" value="ACP-like_sf"/>
</dbReference>
<reference evidence="2" key="1">
    <citation type="submission" date="2022-08" db="EMBL/GenBank/DDBJ databases">
        <authorList>
            <person name="Tistechok S."/>
            <person name="Samborskyy M."/>
            <person name="Roman I."/>
        </authorList>
    </citation>
    <scope>NUCLEOTIDE SEQUENCE</scope>
    <source>
        <strain evidence="2">DSM 103496</strain>
    </source>
</reference>
<evidence type="ECO:0000313" key="3">
    <source>
        <dbReference type="Proteomes" id="UP001141259"/>
    </source>
</evidence>